<evidence type="ECO:0008006" key="4">
    <source>
        <dbReference type="Google" id="ProtNLM"/>
    </source>
</evidence>
<evidence type="ECO:0000256" key="1">
    <source>
        <dbReference type="SAM" id="SignalP"/>
    </source>
</evidence>
<gene>
    <name evidence="2" type="ORF">MT2528_0826</name>
</gene>
<keyword evidence="1" id="KW-0732">Signal</keyword>
<sequence length="206" mass="22667">MRTNLLKNCKLLVICLLVTLSFISTANAEGLRIRGQLVKLDNNFATIKTSSGQKIEIKLLDTLTVLLFKDIKFEDIPKNAYLSIPSVPFGENSRRALGINVFPEAMHGFNEGVGDWDLTSESKMTNATLAQVVNNTSNNERILLVRFGEETQKVLVPLTTKITTFAPSKNHRIKVGDNMIIFAKVSGCTLAGDLIAIHEKGTLPPI</sequence>
<organism evidence="2 3">
    <name type="scientific">Moritella viscosa</name>
    <dbReference type="NCBI Taxonomy" id="80854"/>
    <lineage>
        <taxon>Bacteria</taxon>
        <taxon>Pseudomonadati</taxon>
        <taxon>Pseudomonadota</taxon>
        <taxon>Gammaproteobacteria</taxon>
        <taxon>Alteromonadales</taxon>
        <taxon>Moritellaceae</taxon>
        <taxon>Moritella</taxon>
    </lineage>
</organism>
<evidence type="ECO:0000313" key="3">
    <source>
        <dbReference type="Proteomes" id="UP000182660"/>
    </source>
</evidence>
<dbReference type="EMBL" id="FPLJ01000023">
    <property type="protein sequence ID" value="SGY85331.1"/>
    <property type="molecule type" value="Genomic_DNA"/>
</dbReference>
<dbReference type="GeneID" id="61294493"/>
<protein>
    <recommendedName>
        <fullName evidence="4">DUF5666 domain-containing protein</fullName>
    </recommendedName>
</protein>
<dbReference type="Proteomes" id="UP000182660">
    <property type="component" value="Unassembled WGS sequence"/>
</dbReference>
<evidence type="ECO:0000313" key="2">
    <source>
        <dbReference type="EMBL" id="SGY85331.1"/>
    </source>
</evidence>
<comment type="caution">
    <text evidence="2">The sequence shown here is derived from an EMBL/GenBank/DDBJ whole genome shotgun (WGS) entry which is preliminary data.</text>
</comment>
<feature type="signal peptide" evidence="1">
    <location>
        <begin position="1"/>
        <end position="28"/>
    </location>
</feature>
<reference evidence="2 3" key="1">
    <citation type="submission" date="2016-11" db="EMBL/GenBank/DDBJ databases">
        <authorList>
            <person name="Klemetsen T."/>
        </authorList>
    </citation>
    <scope>NUCLEOTIDE SEQUENCE [LARGE SCALE GENOMIC DNA]</scope>
    <source>
        <strain evidence="2">MT 2528</strain>
    </source>
</reference>
<proteinExistence type="predicted"/>
<accession>A0ABY1H8Y0</accession>
<dbReference type="RefSeq" id="WP_075471123.1">
    <property type="nucleotide sequence ID" value="NZ_CAWQZC010000067.1"/>
</dbReference>
<name>A0ABY1H8Y0_9GAMM</name>
<keyword evidence="3" id="KW-1185">Reference proteome</keyword>
<feature type="chain" id="PRO_5045738524" description="DUF5666 domain-containing protein" evidence="1">
    <location>
        <begin position="29"/>
        <end position="206"/>
    </location>
</feature>